<dbReference type="STRING" id="1393122.SAMN05660895_1676"/>
<dbReference type="OrthoDB" id="395856at2"/>
<evidence type="ECO:0000313" key="3">
    <source>
        <dbReference type="Proteomes" id="UP000199537"/>
    </source>
</evidence>
<gene>
    <name evidence="2" type="ORF">SAMN05660895_1676</name>
</gene>
<keyword evidence="3" id="KW-1185">Reference proteome</keyword>
<evidence type="ECO:0000313" key="2">
    <source>
        <dbReference type="EMBL" id="SFV33392.1"/>
    </source>
</evidence>
<dbReference type="SFLD" id="SFLDG01125">
    <property type="entry name" value="C1.1:_Acid_Phosphatase_Like"/>
    <property type="match status" value="1"/>
</dbReference>
<proteinExistence type="predicted"/>
<dbReference type="SFLD" id="SFLDS00003">
    <property type="entry name" value="Haloacid_Dehalogenase"/>
    <property type="match status" value="1"/>
</dbReference>
<dbReference type="InterPro" id="IPR006423">
    <property type="entry name" value="Lipo_e_P4"/>
</dbReference>
<dbReference type="PIRSF" id="PIRSF019271">
    <property type="entry name" value="Acid_Ptase_C"/>
    <property type="match status" value="1"/>
</dbReference>
<dbReference type="InterPro" id="IPR036412">
    <property type="entry name" value="HAD-like_sf"/>
</dbReference>
<keyword evidence="1" id="KW-0732">Signal</keyword>
<name>A0A1I7NFE8_9BACT</name>
<dbReference type="NCBIfam" id="TIGR01533">
    <property type="entry name" value="lipo_e_P4"/>
    <property type="match status" value="1"/>
</dbReference>
<dbReference type="EMBL" id="FPCJ01000001">
    <property type="protein sequence ID" value="SFV33392.1"/>
    <property type="molecule type" value="Genomic_DNA"/>
</dbReference>
<dbReference type="Proteomes" id="UP000199537">
    <property type="component" value="Unassembled WGS sequence"/>
</dbReference>
<protein>
    <submittedName>
        <fullName evidence="2">5'-nucleotidase, lipoprotein e(P4) family</fullName>
    </submittedName>
</protein>
<dbReference type="GO" id="GO:0009279">
    <property type="term" value="C:cell outer membrane"/>
    <property type="evidence" value="ECO:0007669"/>
    <property type="project" value="InterPro"/>
</dbReference>
<accession>A0A1I7NFE8</accession>
<evidence type="ECO:0000256" key="1">
    <source>
        <dbReference type="ARBA" id="ARBA00022729"/>
    </source>
</evidence>
<organism evidence="2 3">
    <name type="scientific">Thermoflavifilum thermophilum</name>
    <dbReference type="NCBI Taxonomy" id="1393122"/>
    <lineage>
        <taxon>Bacteria</taxon>
        <taxon>Pseudomonadati</taxon>
        <taxon>Bacteroidota</taxon>
        <taxon>Chitinophagia</taxon>
        <taxon>Chitinophagales</taxon>
        <taxon>Chitinophagaceae</taxon>
        <taxon>Thermoflavifilum</taxon>
    </lineage>
</organism>
<sequence>MKKDGAKDDFSGNFFEFRCMRIQTIHVMPIAGLVMLAWISSCSSSRQVAHTAHRQMPVNAALVYATLWHQRAAEYKALCVQAYQVARHQLDAYLDTANRYARYAVITDIDETLLSNARYEATMALQGKSFDSQSWNDWVMKAEADTIPGALNFFRYAASRGVQVFYISNRRVDQLTATIRNLQRYGFPDADQAHVLLSPDGGEDKSSRRAAVEKDYRVILLLGDNLGDFSHAFDHQPMAVRDSLVYAHAGLFGKKWIIIPNDMYGEWQRAYLNYQQLSPAQADSVYQALLQTE</sequence>
<dbReference type="CDD" id="cd07534">
    <property type="entry name" value="HAD_CAP"/>
    <property type="match status" value="1"/>
</dbReference>
<dbReference type="PANTHER" id="PTHR31284">
    <property type="entry name" value="ACID PHOSPHATASE-LIKE PROTEIN"/>
    <property type="match status" value="1"/>
</dbReference>
<dbReference type="InterPro" id="IPR023214">
    <property type="entry name" value="HAD_sf"/>
</dbReference>
<reference evidence="3" key="1">
    <citation type="submission" date="2016-10" db="EMBL/GenBank/DDBJ databases">
        <authorList>
            <person name="Varghese N."/>
            <person name="Submissions S."/>
        </authorList>
    </citation>
    <scope>NUCLEOTIDE SEQUENCE [LARGE SCALE GENOMIC DNA]</scope>
    <source>
        <strain evidence="3">DSM 14807</strain>
    </source>
</reference>
<dbReference type="Gene3D" id="3.40.50.1000">
    <property type="entry name" value="HAD superfamily/HAD-like"/>
    <property type="match status" value="1"/>
</dbReference>
<dbReference type="InterPro" id="IPR005519">
    <property type="entry name" value="Acid_phosphat_B-like"/>
</dbReference>
<dbReference type="PANTHER" id="PTHR31284:SF10">
    <property type="entry name" value="ACID PHOSPHATASE-LIKE PROTEIN"/>
    <property type="match status" value="1"/>
</dbReference>
<dbReference type="Pfam" id="PF03767">
    <property type="entry name" value="Acid_phosphat_B"/>
    <property type="match status" value="1"/>
</dbReference>
<keyword evidence="2" id="KW-0449">Lipoprotein</keyword>
<dbReference type="AlphaFoldDB" id="A0A1I7NFE8"/>
<dbReference type="SUPFAM" id="SSF56784">
    <property type="entry name" value="HAD-like"/>
    <property type="match status" value="1"/>
</dbReference>